<evidence type="ECO:0000313" key="2">
    <source>
        <dbReference type="Proteomes" id="UP001201812"/>
    </source>
</evidence>
<sequence length="340" mass="40860">MLLPLDVLLEVLRFRNRNALEFASITNRSMNQVVNKYFRSEPYRVQNDMILGVMSILGKLRFFFYNVSYQAISMEFRIHSDYSYEWTNTTEPKISPSLHYSFEVMRPFLRPYVRIPRVHFWIDDSPYTPCDVAVLAEIKHIWQYQDVSIDTWELPDEQFNAIRHIVANSADLLLNTQYFRQCKSLRFDNIHYYVKLDTYPVIYDVKVLQIRSRTYEARLYYTIIDVIANKVLYGESTLEAIVMDSYFRKRRYTTHLLKSIRKDFLAASVRNNFRLLVPFRVSNSTPYNNDPFWLSRNNTTKEVLESKEISADDMACYVNEEYYLLHRYSWNMVERRNKHT</sequence>
<comment type="caution">
    <text evidence="1">The sequence shown here is derived from an EMBL/GenBank/DDBJ whole genome shotgun (WGS) entry which is preliminary data.</text>
</comment>
<reference evidence="1" key="1">
    <citation type="submission" date="2022-01" db="EMBL/GenBank/DDBJ databases">
        <title>Genome Sequence Resource for Two Populations of Ditylenchus destructor, the Migratory Endoparasitic Phytonematode.</title>
        <authorList>
            <person name="Zhang H."/>
            <person name="Lin R."/>
            <person name="Xie B."/>
        </authorList>
    </citation>
    <scope>NUCLEOTIDE SEQUENCE</scope>
    <source>
        <strain evidence="1">BazhouSP</strain>
    </source>
</reference>
<evidence type="ECO:0000313" key="1">
    <source>
        <dbReference type="EMBL" id="KAI1697978.1"/>
    </source>
</evidence>
<name>A0AAD4ML88_9BILA</name>
<dbReference type="EMBL" id="JAKKPZ010000241">
    <property type="protein sequence ID" value="KAI1697978.1"/>
    <property type="molecule type" value="Genomic_DNA"/>
</dbReference>
<gene>
    <name evidence="1" type="ORF">DdX_18170</name>
</gene>
<keyword evidence="2" id="KW-1185">Reference proteome</keyword>
<dbReference type="AlphaFoldDB" id="A0AAD4ML88"/>
<accession>A0AAD4ML88</accession>
<proteinExistence type="predicted"/>
<protein>
    <submittedName>
        <fullName evidence="1">Uncharacterized protein</fullName>
    </submittedName>
</protein>
<organism evidence="1 2">
    <name type="scientific">Ditylenchus destructor</name>
    <dbReference type="NCBI Taxonomy" id="166010"/>
    <lineage>
        <taxon>Eukaryota</taxon>
        <taxon>Metazoa</taxon>
        <taxon>Ecdysozoa</taxon>
        <taxon>Nematoda</taxon>
        <taxon>Chromadorea</taxon>
        <taxon>Rhabditida</taxon>
        <taxon>Tylenchina</taxon>
        <taxon>Tylenchomorpha</taxon>
        <taxon>Sphaerularioidea</taxon>
        <taxon>Anguinidae</taxon>
        <taxon>Anguininae</taxon>
        <taxon>Ditylenchus</taxon>
    </lineage>
</organism>
<dbReference type="Proteomes" id="UP001201812">
    <property type="component" value="Unassembled WGS sequence"/>
</dbReference>